<organism evidence="1 2">
    <name type="scientific">Lapidilactobacillus achengensis</name>
    <dbReference type="NCBI Taxonomy" id="2486000"/>
    <lineage>
        <taxon>Bacteria</taxon>
        <taxon>Bacillati</taxon>
        <taxon>Bacillota</taxon>
        <taxon>Bacilli</taxon>
        <taxon>Lactobacillales</taxon>
        <taxon>Lactobacillaceae</taxon>
        <taxon>Lapidilactobacillus</taxon>
    </lineage>
</organism>
<name>A0ABW1UP34_9LACO</name>
<dbReference type="RefSeq" id="WP_125601593.1">
    <property type="nucleotide sequence ID" value="NZ_JBHSSM010000014.1"/>
</dbReference>
<dbReference type="Proteomes" id="UP001596310">
    <property type="component" value="Unassembled WGS sequence"/>
</dbReference>
<evidence type="ECO:0008006" key="3">
    <source>
        <dbReference type="Google" id="ProtNLM"/>
    </source>
</evidence>
<accession>A0ABW1UP34</accession>
<reference evidence="2" key="1">
    <citation type="journal article" date="2019" name="Int. J. Syst. Evol. Microbiol.">
        <title>The Global Catalogue of Microorganisms (GCM) 10K type strain sequencing project: providing services to taxonomists for standard genome sequencing and annotation.</title>
        <authorList>
            <consortium name="The Broad Institute Genomics Platform"/>
            <consortium name="The Broad Institute Genome Sequencing Center for Infectious Disease"/>
            <person name="Wu L."/>
            <person name="Ma J."/>
        </authorList>
    </citation>
    <scope>NUCLEOTIDE SEQUENCE [LARGE SCALE GENOMIC DNA]</scope>
    <source>
        <strain evidence="2">CCM 8897</strain>
    </source>
</reference>
<dbReference type="EMBL" id="JBHSSM010000014">
    <property type="protein sequence ID" value="MFC6314776.1"/>
    <property type="molecule type" value="Genomic_DNA"/>
</dbReference>
<proteinExistence type="predicted"/>
<gene>
    <name evidence="1" type="ORF">ACFQHW_04240</name>
</gene>
<evidence type="ECO:0000313" key="2">
    <source>
        <dbReference type="Proteomes" id="UP001596310"/>
    </source>
</evidence>
<comment type="caution">
    <text evidence="1">The sequence shown here is derived from an EMBL/GenBank/DDBJ whole genome shotgun (WGS) entry which is preliminary data.</text>
</comment>
<sequence length="72" mass="7923">MKLSLAALPLRTRLDLKTSRWACGLASNDAHCVPAATMARTGCAHAQHPPRTATKRRFKNRNQTFLFTSGTV</sequence>
<keyword evidence="2" id="KW-1185">Reference proteome</keyword>
<evidence type="ECO:0000313" key="1">
    <source>
        <dbReference type="EMBL" id="MFC6314776.1"/>
    </source>
</evidence>
<protein>
    <recommendedName>
        <fullName evidence="3">Secreted protein</fullName>
    </recommendedName>
</protein>